<reference evidence="1" key="1">
    <citation type="submission" date="2023-03" db="EMBL/GenBank/DDBJ databases">
        <title>Massive genome expansion in bonnet fungi (Mycena s.s.) driven by repeated elements and novel gene families across ecological guilds.</title>
        <authorList>
            <consortium name="Lawrence Berkeley National Laboratory"/>
            <person name="Harder C.B."/>
            <person name="Miyauchi S."/>
            <person name="Viragh M."/>
            <person name="Kuo A."/>
            <person name="Thoen E."/>
            <person name="Andreopoulos B."/>
            <person name="Lu D."/>
            <person name="Skrede I."/>
            <person name="Drula E."/>
            <person name="Henrissat B."/>
            <person name="Morin E."/>
            <person name="Kohler A."/>
            <person name="Barry K."/>
            <person name="LaButti K."/>
            <person name="Morin E."/>
            <person name="Salamov A."/>
            <person name="Lipzen A."/>
            <person name="Mereny Z."/>
            <person name="Hegedus B."/>
            <person name="Baldrian P."/>
            <person name="Stursova M."/>
            <person name="Weitz H."/>
            <person name="Taylor A."/>
            <person name="Grigoriev I.V."/>
            <person name="Nagy L.G."/>
            <person name="Martin F."/>
            <person name="Kauserud H."/>
        </authorList>
    </citation>
    <scope>NUCLEOTIDE SEQUENCE</scope>
    <source>
        <strain evidence="1">CBHHK002</strain>
    </source>
</reference>
<protein>
    <submittedName>
        <fullName evidence="1">Uncharacterized protein</fullName>
    </submittedName>
</protein>
<accession>A0AAD7AW96</accession>
<proteinExistence type="predicted"/>
<dbReference type="EMBL" id="JARIHO010000001">
    <property type="protein sequence ID" value="KAJ7369216.1"/>
    <property type="molecule type" value="Genomic_DNA"/>
</dbReference>
<name>A0AAD7AW96_9AGAR</name>
<organism evidence="1 2">
    <name type="scientific">Mycena albidolilacea</name>
    <dbReference type="NCBI Taxonomy" id="1033008"/>
    <lineage>
        <taxon>Eukaryota</taxon>
        <taxon>Fungi</taxon>
        <taxon>Dikarya</taxon>
        <taxon>Basidiomycota</taxon>
        <taxon>Agaricomycotina</taxon>
        <taxon>Agaricomycetes</taxon>
        <taxon>Agaricomycetidae</taxon>
        <taxon>Agaricales</taxon>
        <taxon>Marasmiineae</taxon>
        <taxon>Mycenaceae</taxon>
        <taxon>Mycena</taxon>
    </lineage>
</organism>
<keyword evidence="2" id="KW-1185">Reference proteome</keyword>
<dbReference type="AlphaFoldDB" id="A0AAD7AW96"/>
<evidence type="ECO:0000313" key="1">
    <source>
        <dbReference type="EMBL" id="KAJ7369216.1"/>
    </source>
</evidence>
<evidence type="ECO:0000313" key="2">
    <source>
        <dbReference type="Proteomes" id="UP001218218"/>
    </source>
</evidence>
<feature type="non-terminal residue" evidence="1">
    <location>
        <position position="1"/>
    </location>
</feature>
<dbReference type="Proteomes" id="UP001218218">
    <property type="component" value="Unassembled WGS sequence"/>
</dbReference>
<gene>
    <name evidence="1" type="ORF">DFH08DRAFT_675767</name>
</gene>
<comment type="caution">
    <text evidence="1">The sequence shown here is derived from an EMBL/GenBank/DDBJ whole genome shotgun (WGS) entry which is preliminary data.</text>
</comment>
<sequence>RTTNVITHAFAPGTLDTYGSGLLFYHCYCDARKIPEPQRAPASSDLIAACAASAAGNYAGGTVENYVAGRKYWKISWGGFPDVRAWHIIHGVPWVPNKAEFDAIIRGAIALQPPSASRKKRQPYTEEIIAAILAQLNPDVPLDAATGSCLKTGFYSRARVGEITVKTLQSFDPTVHVKPSDVRYE</sequence>